<evidence type="ECO:0000313" key="2">
    <source>
        <dbReference type="EMBL" id="KAK7595324.1"/>
    </source>
</evidence>
<dbReference type="AlphaFoldDB" id="A0AAN9TIK5"/>
<gene>
    <name evidence="2" type="ORF">V9T40_013149</name>
</gene>
<sequence>MDKTRTYSRLLQTNAARCAESKLALQSASYPGHRCPDFTLDVQQAEQVMKKIQERKKERCWCRLITSFVGFVFLLFSVMFFSMMFTRGDKMFGPL</sequence>
<keyword evidence="3" id="KW-1185">Reference proteome</keyword>
<dbReference type="EMBL" id="JBBCAQ010000018">
    <property type="protein sequence ID" value="KAK7595324.1"/>
    <property type="molecule type" value="Genomic_DNA"/>
</dbReference>
<comment type="caution">
    <text evidence="2">The sequence shown here is derived from an EMBL/GenBank/DDBJ whole genome shotgun (WGS) entry which is preliminary data.</text>
</comment>
<proteinExistence type="predicted"/>
<reference evidence="2 3" key="1">
    <citation type="submission" date="2024-03" db="EMBL/GenBank/DDBJ databases">
        <title>Adaptation during the transition from Ophiocordyceps entomopathogen to insect associate is accompanied by gene loss and intensified selection.</title>
        <authorList>
            <person name="Ward C.M."/>
            <person name="Onetto C.A."/>
            <person name="Borneman A.R."/>
        </authorList>
    </citation>
    <scope>NUCLEOTIDE SEQUENCE [LARGE SCALE GENOMIC DNA]</scope>
    <source>
        <strain evidence="2">AWRI1</strain>
        <tissue evidence="2">Single Adult Female</tissue>
    </source>
</reference>
<keyword evidence="1" id="KW-1133">Transmembrane helix</keyword>
<organism evidence="2 3">
    <name type="scientific">Parthenolecanium corni</name>
    <dbReference type="NCBI Taxonomy" id="536013"/>
    <lineage>
        <taxon>Eukaryota</taxon>
        <taxon>Metazoa</taxon>
        <taxon>Ecdysozoa</taxon>
        <taxon>Arthropoda</taxon>
        <taxon>Hexapoda</taxon>
        <taxon>Insecta</taxon>
        <taxon>Pterygota</taxon>
        <taxon>Neoptera</taxon>
        <taxon>Paraneoptera</taxon>
        <taxon>Hemiptera</taxon>
        <taxon>Sternorrhyncha</taxon>
        <taxon>Coccoidea</taxon>
        <taxon>Coccidae</taxon>
        <taxon>Parthenolecanium</taxon>
    </lineage>
</organism>
<keyword evidence="1" id="KW-0472">Membrane</keyword>
<evidence type="ECO:0000313" key="3">
    <source>
        <dbReference type="Proteomes" id="UP001367676"/>
    </source>
</evidence>
<dbReference type="Proteomes" id="UP001367676">
    <property type="component" value="Unassembled WGS sequence"/>
</dbReference>
<accession>A0AAN9TIK5</accession>
<keyword evidence="1" id="KW-0812">Transmembrane</keyword>
<protein>
    <submittedName>
        <fullName evidence="2">Uncharacterized protein</fullName>
    </submittedName>
</protein>
<feature type="transmembrane region" description="Helical" evidence="1">
    <location>
        <begin position="60"/>
        <end position="85"/>
    </location>
</feature>
<name>A0AAN9TIK5_9HEMI</name>
<evidence type="ECO:0000256" key="1">
    <source>
        <dbReference type="SAM" id="Phobius"/>
    </source>
</evidence>